<dbReference type="PANTHER" id="PTHR43877:SF1">
    <property type="entry name" value="ACETYLTRANSFERASE"/>
    <property type="match status" value="1"/>
</dbReference>
<protein>
    <submittedName>
        <fullName evidence="4">Acetyltransferase (GNAT) family protein</fullName>
    </submittedName>
</protein>
<keyword evidence="2" id="KW-0012">Acyltransferase</keyword>
<proteinExistence type="predicted"/>
<gene>
    <name evidence="4" type="ORF">JM93_00728</name>
</gene>
<dbReference type="Proteomes" id="UP000320593">
    <property type="component" value="Unassembled WGS sequence"/>
</dbReference>
<dbReference type="PANTHER" id="PTHR43877">
    <property type="entry name" value="AMINOALKYLPHOSPHONATE N-ACETYLTRANSFERASE-RELATED-RELATED"/>
    <property type="match status" value="1"/>
</dbReference>
<dbReference type="InterPro" id="IPR000182">
    <property type="entry name" value="GNAT_dom"/>
</dbReference>
<comment type="caution">
    <text evidence="4">The sequence shown here is derived from an EMBL/GenBank/DDBJ whole genome shotgun (WGS) entry which is preliminary data.</text>
</comment>
<name>A0A562TIG9_9HYPH</name>
<feature type="domain" description="N-acetyltransferase" evidence="3">
    <location>
        <begin position="6"/>
        <end position="158"/>
    </location>
</feature>
<dbReference type="GO" id="GO:0016747">
    <property type="term" value="F:acyltransferase activity, transferring groups other than amino-acyl groups"/>
    <property type="evidence" value="ECO:0007669"/>
    <property type="project" value="InterPro"/>
</dbReference>
<evidence type="ECO:0000313" key="4">
    <source>
        <dbReference type="EMBL" id="TWI93173.1"/>
    </source>
</evidence>
<dbReference type="SUPFAM" id="SSF55729">
    <property type="entry name" value="Acyl-CoA N-acyltransferases (Nat)"/>
    <property type="match status" value="1"/>
</dbReference>
<accession>A0A562TIG9</accession>
<dbReference type="InterPro" id="IPR050832">
    <property type="entry name" value="Bact_Acetyltransf"/>
</dbReference>
<reference evidence="4 5" key="1">
    <citation type="submission" date="2019-07" db="EMBL/GenBank/DDBJ databases">
        <title>Genomic Encyclopedia of Archaeal and Bacterial Type Strains, Phase II (KMG-II): from individual species to whole genera.</title>
        <authorList>
            <person name="Goeker M."/>
        </authorList>
    </citation>
    <scope>NUCLEOTIDE SEQUENCE [LARGE SCALE GENOMIC DNA]</scope>
    <source>
        <strain evidence="4 5">ATCC BAA-252</strain>
    </source>
</reference>
<dbReference type="Gene3D" id="3.40.630.30">
    <property type="match status" value="1"/>
</dbReference>
<dbReference type="AlphaFoldDB" id="A0A562TIG9"/>
<organism evidence="4 5">
    <name type="scientific">Roseibium hamelinense</name>
    <dbReference type="NCBI Taxonomy" id="150831"/>
    <lineage>
        <taxon>Bacteria</taxon>
        <taxon>Pseudomonadati</taxon>
        <taxon>Pseudomonadota</taxon>
        <taxon>Alphaproteobacteria</taxon>
        <taxon>Hyphomicrobiales</taxon>
        <taxon>Stappiaceae</taxon>
        <taxon>Roseibium</taxon>
    </lineage>
</organism>
<evidence type="ECO:0000259" key="3">
    <source>
        <dbReference type="PROSITE" id="PS51186"/>
    </source>
</evidence>
<evidence type="ECO:0000256" key="1">
    <source>
        <dbReference type="ARBA" id="ARBA00022679"/>
    </source>
</evidence>
<dbReference type="Pfam" id="PF00583">
    <property type="entry name" value="Acetyltransf_1"/>
    <property type="match status" value="1"/>
</dbReference>
<sequence length="158" mass="17713">MTSDDFQVRPADPGDLEHLKMLYRHLVPDDVPARPEVQARTFTDMLNHAGLTIFIGTLNGSPICSCTLIMVPNFTRGCAPYGFIENVVTHADFRSCGYGDRMMQSVFAHAFAEGAYKLMLLAGSDNKKGHRFYERAGFQRTKTGFEIRAPGYPKRTVF</sequence>
<dbReference type="RefSeq" id="WP_244300746.1">
    <property type="nucleotide sequence ID" value="NZ_SMLY01000087.1"/>
</dbReference>
<keyword evidence="1 4" id="KW-0808">Transferase</keyword>
<evidence type="ECO:0000256" key="2">
    <source>
        <dbReference type="ARBA" id="ARBA00023315"/>
    </source>
</evidence>
<dbReference type="InterPro" id="IPR016181">
    <property type="entry name" value="Acyl_CoA_acyltransferase"/>
</dbReference>
<dbReference type="CDD" id="cd04301">
    <property type="entry name" value="NAT_SF"/>
    <property type="match status" value="1"/>
</dbReference>
<keyword evidence="5" id="KW-1185">Reference proteome</keyword>
<evidence type="ECO:0000313" key="5">
    <source>
        <dbReference type="Proteomes" id="UP000320593"/>
    </source>
</evidence>
<dbReference type="PROSITE" id="PS51186">
    <property type="entry name" value="GNAT"/>
    <property type="match status" value="1"/>
</dbReference>
<dbReference type="EMBL" id="VLLF01000001">
    <property type="protein sequence ID" value="TWI93173.1"/>
    <property type="molecule type" value="Genomic_DNA"/>
</dbReference>